<dbReference type="AlphaFoldDB" id="G8R539"/>
<protein>
    <recommendedName>
        <fullName evidence="3">Secretion system C-terminal sorting domain-containing protein</fullName>
    </recommendedName>
</protein>
<dbReference type="eggNOG" id="COG5306">
    <property type="taxonomic scope" value="Bacteria"/>
</dbReference>
<accession>G8R539</accession>
<organism evidence="4 5">
    <name type="scientific">Owenweeksia hongkongensis (strain DSM 17368 / CIP 108786 / JCM 12287 / NRRL B-23963 / UST20020801)</name>
    <dbReference type="NCBI Taxonomy" id="926562"/>
    <lineage>
        <taxon>Bacteria</taxon>
        <taxon>Pseudomonadati</taxon>
        <taxon>Bacteroidota</taxon>
        <taxon>Flavobacteriia</taxon>
        <taxon>Flavobacteriales</taxon>
        <taxon>Owenweeksiaceae</taxon>
        <taxon>Owenweeksia</taxon>
    </lineage>
</organism>
<sequence length="333" mass="35083">MNKQILVNFKKTMLFGALAIFSSALSAQSFVGSKVLRASNNLSVDISTYSVGDSVNIIITGPATAWHAVGFGGNSMNGTYCIVVDGNGNVTERKLGNHNGGTQLMSSVSFSNTNVASGTRTTLIKRPLTGTTANHFTFPGNGNAVSVIWAYGSGPNFGSHSNRGASLVTFNPNCLNAVDVTTSRTGNELSSNQTGATYRWLDCGNSFAPISGETSQSFTATSNGSYAVEVTSGSCVDTSACIIVSTVGLDENSLAEMTVIYPNPATDKITVEFPVVMEGGNMFLKDLSGRMLRSKSFDASKSIEFDLNESTGIYILEIQSNTGESISKKILVQ</sequence>
<feature type="domain" description="Secretion system C-terminal sorting" evidence="3">
    <location>
        <begin position="260"/>
        <end position="331"/>
    </location>
</feature>
<dbReference type="Pfam" id="PF18962">
    <property type="entry name" value="Por_Secre_tail"/>
    <property type="match status" value="1"/>
</dbReference>
<feature type="signal peptide" evidence="2">
    <location>
        <begin position="1"/>
        <end position="26"/>
    </location>
</feature>
<gene>
    <name evidence="4" type="ordered locus">Oweho_0026</name>
</gene>
<evidence type="ECO:0000259" key="3">
    <source>
        <dbReference type="Pfam" id="PF18962"/>
    </source>
</evidence>
<name>G8R539_OWEHD</name>
<dbReference type="RefSeq" id="WP_014200411.1">
    <property type="nucleotide sequence ID" value="NC_016599.1"/>
</dbReference>
<dbReference type="EMBL" id="CP003156">
    <property type="protein sequence ID" value="AEV31050.1"/>
    <property type="molecule type" value="Genomic_DNA"/>
</dbReference>
<dbReference type="OrthoDB" id="1391570at2"/>
<evidence type="ECO:0000256" key="1">
    <source>
        <dbReference type="ARBA" id="ARBA00022729"/>
    </source>
</evidence>
<keyword evidence="5" id="KW-1185">Reference proteome</keyword>
<proteinExistence type="predicted"/>
<keyword evidence="1 2" id="KW-0732">Signal</keyword>
<evidence type="ECO:0000313" key="4">
    <source>
        <dbReference type="EMBL" id="AEV31050.1"/>
    </source>
</evidence>
<dbReference type="HOGENOM" id="CLU_833774_0_0_10"/>
<dbReference type="STRING" id="926562.Oweho_0026"/>
<feature type="chain" id="PRO_5003515516" description="Secretion system C-terminal sorting domain-containing protein" evidence="2">
    <location>
        <begin position="27"/>
        <end position="333"/>
    </location>
</feature>
<evidence type="ECO:0000313" key="5">
    <source>
        <dbReference type="Proteomes" id="UP000005631"/>
    </source>
</evidence>
<dbReference type="KEGG" id="oho:Oweho_0026"/>
<dbReference type="InterPro" id="IPR026444">
    <property type="entry name" value="Secre_tail"/>
</dbReference>
<dbReference type="Proteomes" id="UP000005631">
    <property type="component" value="Chromosome"/>
</dbReference>
<evidence type="ECO:0000256" key="2">
    <source>
        <dbReference type="SAM" id="SignalP"/>
    </source>
</evidence>
<reference evidence="4 5" key="1">
    <citation type="journal article" date="2012" name="Stand. Genomic Sci.">
        <title>Genome sequence of the orange-pigmented seawater bacterium Owenweeksia hongkongensis type strain (UST20020801(T)).</title>
        <authorList>
            <person name="Riedel T."/>
            <person name="Held B."/>
            <person name="Nolan M."/>
            <person name="Lucas S."/>
            <person name="Lapidus A."/>
            <person name="Tice H."/>
            <person name="Del Rio T.G."/>
            <person name="Cheng J.F."/>
            <person name="Han C."/>
            <person name="Tapia R."/>
            <person name="Goodwin L.A."/>
            <person name="Pitluck S."/>
            <person name="Liolios K."/>
            <person name="Mavromatis K."/>
            <person name="Pagani I."/>
            <person name="Ivanova N."/>
            <person name="Mikhailova N."/>
            <person name="Pati A."/>
            <person name="Chen A."/>
            <person name="Palaniappan K."/>
            <person name="Rohde M."/>
            <person name="Tindall B.J."/>
            <person name="Detter J.C."/>
            <person name="Goker M."/>
            <person name="Woyke T."/>
            <person name="Bristow J."/>
            <person name="Eisen J.A."/>
            <person name="Markowitz V."/>
            <person name="Hugenholtz P."/>
            <person name="Klenk H.P."/>
            <person name="Kyrpides N.C."/>
        </authorList>
    </citation>
    <scope>NUCLEOTIDE SEQUENCE</scope>
    <source>
        <strain evidence="5">DSM 17368 / JCM 12287 / NRRL B-23963</strain>
    </source>
</reference>
<dbReference type="NCBIfam" id="TIGR04183">
    <property type="entry name" value="Por_Secre_tail"/>
    <property type="match status" value="1"/>
</dbReference>